<dbReference type="GO" id="GO:0043565">
    <property type="term" value="F:sequence-specific DNA binding"/>
    <property type="evidence" value="ECO:0007669"/>
    <property type="project" value="TreeGrafter"/>
</dbReference>
<dbReference type="Proteomes" id="UP000218620">
    <property type="component" value="Unassembled WGS sequence"/>
</dbReference>
<evidence type="ECO:0000313" key="1">
    <source>
        <dbReference type="EMBL" id="PCC42785.1"/>
    </source>
</evidence>
<dbReference type="AlphaFoldDB" id="A0A2A3YUD1"/>
<organism evidence="1 2">
    <name type="scientific">Brevibacterium aurantiacum</name>
    <dbReference type="NCBI Taxonomy" id="273384"/>
    <lineage>
        <taxon>Bacteria</taxon>
        <taxon>Bacillati</taxon>
        <taxon>Actinomycetota</taxon>
        <taxon>Actinomycetes</taxon>
        <taxon>Micrococcales</taxon>
        <taxon>Brevibacteriaceae</taxon>
        <taxon>Brevibacterium</taxon>
    </lineage>
</organism>
<reference evidence="1 2" key="1">
    <citation type="journal article" date="2017" name="Elife">
        <title>Extensive horizontal gene transfer in cheese-associated bacteria.</title>
        <authorList>
            <person name="Bonham K.S."/>
            <person name="Wolfe B.E."/>
            <person name="Dutton R.J."/>
        </authorList>
    </citation>
    <scope>NUCLEOTIDE SEQUENCE [LARGE SCALE GENOMIC DNA]</scope>
    <source>
        <strain evidence="1 2">962_8</strain>
    </source>
</reference>
<proteinExistence type="predicted"/>
<sequence>MVGPTVDAVDLDITDALQIDPRVPWTVIGELVERSEVSVSRRWRSLNEKGLAWTGVALHPAASQGAFIEMGCWSDKFQPLIDQLVEHPDVITVGSTTGDFNLYCIVIGVSLEGVLNRIDQGLPELRLCERVRINLFHQIAGGVDWRQGIIDVESWRRKGGSRSIAVKELQRVRNSASESPVAPSVRFRRLFLELGADARRPLKEVAQALDTTAPVVKRMISRLVDERQIVFRCDIARPVFDFPIAMVLSLKTAPEHAEQLAFRIGAWKETRFCASVASTANLIVVAGLRDLIDGDNFMSKLTDLEHPVDVVQRAINTHTFKIYGRLLDDTGKSLRHISVDPWAAEYLSTPGPLDI</sequence>
<dbReference type="RefSeq" id="WP_096178171.1">
    <property type="nucleotide sequence ID" value="NZ_JABUYB010000018.1"/>
</dbReference>
<evidence type="ECO:0000313" key="2">
    <source>
        <dbReference type="Proteomes" id="UP000218620"/>
    </source>
</evidence>
<comment type="caution">
    <text evidence="1">The sequence shown here is derived from an EMBL/GenBank/DDBJ whole genome shotgun (WGS) entry which is preliminary data.</text>
</comment>
<dbReference type="PANTHER" id="PTHR30154:SF34">
    <property type="entry name" value="TRANSCRIPTIONAL REGULATOR AZLB"/>
    <property type="match status" value="1"/>
</dbReference>
<name>A0A2A3YUD1_BREAU</name>
<accession>A0A2A3YUD1</accession>
<protein>
    <submittedName>
        <fullName evidence="1">Uncharacterized protein</fullName>
    </submittedName>
</protein>
<dbReference type="GO" id="GO:0043200">
    <property type="term" value="P:response to amino acid"/>
    <property type="evidence" value="ECO:0007669"/>
    <property type="project" value="TreeGrafter"/>
</dbReference>
<dbReference type="GO" id="GO:0005829">
    <property type="term" value="C:cytosol"/>
    <property type="evidence" value="ECO:0007669"/>
    <property type="project" value="TreeGrafter"/>
</dbReference>
<dbReference type="EMBL" id="NRGQ01000012">
    <property type="protein sequence ID" value="PCC42785.1"/>
    <property type="molecule type" value="Genomic_DNA"/>
</dbReference>
<dbReference type="SMART" id="SM00344">
    <property type="entry name" value="HTH_ASNC"/>
    <property type="match status" value="1"/>
</dbReference>
<dbReference type="InterPro" id="IPR036388">
    <property type="entry name" value="WH-like_DNA-bd_sf"/>
</dbReference>
<dbReference type="PANTHER" id="PTHR30154">
    <property type="entry name" value="LEUCINE-RESPONSIVE REGULATORY PROTEIN"/>
    <property type="match status" value="1"/>
</dbReference>
<gene>
    <name evidence="1" type="ORF">CIK65_10240</name>
</gene>
<dbReference type="InterPro" id="IPR019888">
    <property type="entry name" value="Tscrpt_reg_AsnC-like"/>
</dbReference>
<dbReference type="Gene3D" id="1.10.10.10">
    <property type="entry name" value="Winged helix-like DNA-binding domain superfamily/Winged helix DNA-binding domain"/>
    <property type="match status" value="1"/>
</dbReference>